<name>A0A8J8FAS9_9BACT</name>
<evidence type="ECO:0000313" key="2">
    <source>
        <dbReference type="Proteomes" id="UP000598971"/>
    </source>
</evidence>
<reference evidence="1" key="1">
    <citation type="submission" date="2019-10" db="EMBL/GenBank/DDBJ databases">
        <title>Draft genome sequence of Panacibacter sp. KCS-6.</title>
        <authorList>
            <person name="Yim K.J."/>
        </authorList>
    </citation>
    <scope>NUCLEOTIDE SEQUENCE</scope>
    <source>
        <strain evidence="1">KCS-6</strain>
    </source>
</reference>
<gene>
    <name evidence="1" type="ORF">GD597_03545</name>
</gene>
<proteinExistence type="predicted"/>
<dbReference type="AlphaFoldDB" id="A0A8J8FAS9"/>
<comment type="caution">
    <text evidence="1">The sequence shown here is derived from an EMBL/GenBank/DDBJ whole genome shotgun (WGS) entry which is preliminary data.</text>
</comment>
<accession>A0A8J8FAS9</accession>
<dbReference type="EMBL" id="WHPF01000002">
    <property type="protein sequence ID" value="NNV54521.1"/>
    <property type="molecule type" value="Genomic_DNA"/>
</dbReference>
<evidence type="ECO:0000313" key="1">
    <source>
        <dbReference type="EMBL" id="NNV54521.1"/>
    </source>
</evidence>
<sequence length="98" mass="10634">MAVATDFLLDEAGDLLIENGDFVFGESDMQHIQLILALEPGELKESPLTGVGIKKQINGSFDGAVRREIKLQLEADGYSTTNLVITPENITIDATRNS</sequence>
<dbReference type="RefSeq" id="WP_171606438.1">
    <property type="nucleotide sequence ID" value="NZ_WHPF01000002.1"/>
</dbReference>
<dbReference type="Proteomes" id="UP000598971">
    <property type="component" value="Unassembled WGS sequence"/>
</dbReference>
<organism evidence="1 2">
    <name type="scientific">Limnovirga soli</name>
    <dbReference type="NCBI Taxonomy" id="2656915"/>
    <lineage>
        <taxon>Bacteria</taxon>
        <taxon>Pseudomonadati</taxon>
        <taxon>Bacteroidota</taxon>
        <taxon>Chitinophagia</taxon>
        <taxon>Chitinophagales</taxon>
        <taxon>Chitinophagaceae</taxon>
        <taxon>Limnovirga</taxon>
    </lineage>
</organism>
<keyword evidence="2" id="KW-1185">Reference proteome</keyword>
<protein>
    <submittedName>
        <fullName evidence="1">Uncharacterized protein</fullName>
    </submittedName>
</protein>